<evidence type="ECO:0000313" key="3">
    <source>
        <dbReference type="EMBL" id="MDY0743009.1"/>
    </source>
</evidence>
<dbReference type="InterPro" id="IPR014710">
    <property type="entry name" value="RmlC-like_jellyroll"/>
</dbReference>
<accession>A0ABU5DCJ3</accession>
<feature type="signal peptide" evidence="1">
    <location>
        <begin position="1"/>
        <end position="24"/>
    </location>
</feature>
<dbReference type="CDD" id="cd02234">
    <property type="entry name" value="cupin_BLR7677-like"/>
    <property type="match status" value="1"/>
</dbReference>
<keyword evidence="1" id="KW-0732">Signal</keyword>
<feature type="chain" id="PRO_5047495119" evidence="1">
    <location>
        <begin position="25"/>
        <end position="135"/>
    </location>
</feature>
<organism evidence="3 4">
    <name type="scientific">Roseateles agri</name>
    <dbReference type="NCBI Taxonomy" id="3098619"/>
    <lineage>
        <taxon>Bacteria</taxon>
        <taxon>Pseudomonadati</taxon>
        <taxon>Pseudomonadota</taxon>
        <taxon>Betaproteobacteria</taxon>
        <taxon>Burkholderiales</taxon>
        <taxon>Sphaerotilaceae</taxon>
        <taxon>Roseateles</taxon>
    </lineage>
</organism>
<dbReference type="SUPFAM" id="SSF51182">
    <property type="entry name" value="RmlC-like cupins"/>
    <property type="match status" value="1"/>
</dbReference>
<dbReference type="Gene3D" id="2.60.120.10">
    <property type="entry name" value="Jelly Rolls"/>
    <property type="match status" value="1"/>
</dbReference>
<dbReference type="RefSeq" id="WP_320420823.1">
    <property type="nucleotide sequence ID" value="NZ_JAXCLA010000001.1"/>
</dbReference>
<feature type="domain" description="Cupin type-2" evidence="2">
    <location>
        <begin position="47"/>
        <end position="116"/>
    </location>
</feature>
<name>A0ABU5DCJ3_9BURK</name>
<dbReference type="PANTHER" id="PTHR38599:SF1">
    <property type="entry name" value="CUPIN DOMAIN PROTEIN (AFU_ORTHOLOGUE AFUA_3G13620)"/>
    <property type="match status" value="1"/>
</dbReference>
<dbReference type="InterPro" id="IPR011051">
    <property type="entry name" value="RmlC_Cupin_sf"/>
</dbReference>
<reference evidence="3 4" key="1">
    <citation type="submission" date="2023-11" db="EMBL/GenBank/DDBJ databases">
        <title>Paucibacter sp. nov., isolated from fresh soil in Korea.</title>
        <authorList>
            <person name="Le N.T.T."/>
        </authorList>
    </citation>
    <scope>NUCLEOTIDE SEQUENCE [LARGE SCALE GENOMIC DNA]</scope>
    <source>
        <strain evidence="3 4">R3-3</strain>
    </source>
</reference>
<evidence type="ECO:0000259" key="2">
    <source>
        <dbReference type="Pfam" id="PF07883"/>
    </source>
</evidence>
<dbReference type="Proteomes" id="UP001285263">
    <property type="component" value="Unassembled WGS sequence"/>
</dbReference>
<dbReference type="Pfam" id="PF07883">
    <property type="entry name" value="Cupin_2"/>
    <property type="match status" value="1"/>
</dbReference>
<evidence type="ECO:0000313" key="4">
    <source>
        <dbReference type="Proteomes" id="UP001285263"/>
    </source>
</evidence>
<gene>
    <name evidence="3" type="ORF">SNE35_00755</name>
</gene>
<protein>
    <submittedName>
        <fullName evidence="3">Cupin domain-containing protein</fullName>
    </submittedName>
</protein>
<comment type="caution">
    <text evidence="3">The sequence shown here is derived from an EMBL/GenBank/DDBJ whole genome shotgun (WGS) entry which is preliminary data.</text>
</comment>
<keyword evidence="4" id="KW-1185">Reference proteome</keyword>
<proteinExistence type="predicted"/>
<evidence type="ECO:0000256" key="1">
    <source>
        <dbReference type="SAM" id="SignalP"/>
    </source>
</evidence>
<sequence length="135" mass="14527">MNTRSLASLAALVCCTLLAAPAHATEVKQLMAKPLPEYPGKEAVMLEVSYAPGAKDMEHRHDAHAMLYVLEGTVQMQLKGGPLVTLRAGDTFYEGPKDVHIVGRNASDTEPARFVVFLLKGQGAPILTPVDGHKH</sequence>
<dbReference type="PANTHER" id="PTHR38599">
    <property type="entry name" value="CUPIN DOMAIN PROTEIN (AFU_ORTHOLOGUE AFUA_3G13620)"/>
    <property type="match status" value="1"/>
</dbReference>
<dbReference type="EMBL" id="JAXCLA010000001">
    <property type="protein sequence ID" value="MDY0743009.1"/>
    <property type="molecule type" value="Genomic_DNA"/>
</dbReference>
<dbReference type="InterPro" id="IPR013096">
    <property type="entry name" value="Cupin_2"/>
</dbReference>